<proteinExistence type="predicted"/>
<dbReference type="HOGENOM" id="CLU_1733954_0_0_1"/>
<dbReference type="AlphaFoldDB" id="U5D741"/>
<accession>U5D741</accession>
<dbReference type="Gramene" id="ERN18284">
    <property type="protein sequence ID" value="ERN18284"/>
    <property type="gene ID" value="AMTR_s00055p00156700"/>
</dbReference>
<dbReference type="Proteomes" id="UP000017836">
    <property type="component" value="Unassembled WGS sequence"/>
</dbReference>
<protein>
    <submittedName>
        <fullName evidence="1">Uncharacterized protein</fullName>
    </submittedName>
</protein>
<organism evidence="1 2">
    <name type="scientific">Amborella trichopoda</name>
    <dbReference type="NCBI Taxonomy" id="13333"/>
    <lineage>
        <taxon>Eukaryota</taxon>
        <taxon>Viridiplantae</taxon>
        <taxon>Streptophyta</taxon>
        <taxon>Embryophyta</taxon>
        <taxon>Tracheophyta</taxon>
        <taxon>Spermatophyta</taxon>
        <taxon>Magnoliopsida</taxon>
        <taxon>Amborellales</taxon>
        <taxon>Amborellaceae</taxon>
        <taxon>Amborella</taxon>
    </lineage>
</organism>
<name>U5D741_AMBTC</name>
<evidence type="ECO:0000313" key="2">
    <source>
        <dbReference type="Proteomes" id="UP000017836"/>
    </source>
</evidence>
<reference evidence="2" key="1">
    <citation type="journal article" date="2013" name="Science">
        <title>The Amborella genome and the evolution of flowering plants.</title>
        <authorList>
            <consortium name="Amborella Genome Project"/>
        </authorList>
    </citation>
    <scope>NUCLEOTIDE SEQUENCE [LARGE SCALE GENOMIC DNA]</scope>
</reference>
<dbReference type="EMBL" id="KI392237">
    <property type="protein sequence ID" value="ERN18284.1"/>
    <property type="molecule type" value="Genomic_DNA"/>
</dbReference>
<gene>
    <name evidence="1" type="ORF">AMTR_s00055p00156700</name>
</gene>
<sequence length="151" mass="16910">MQRRSSSFRLAASKQVEYRPPKGVLEEDNVPMFVIKEEMTEVVVGEENDVPRIVIEEVVVGTRLICCMMRESKEPVSVLAMLWVLTLIPQLGWFIKENLAKANKAGYNSQDERDIGGHEPVWGGSGTETKRLAPTVVAARVRDMVPCLLLV</sequence>
<evidence type="ECO:0000313" key="1">
    <source>
        <dbReference type="EMBL" id="ERN18284.1"/>
    </source>
</evidence>
<keyword evidence="2" id="KW-1185">Reference proteome</keyword>